<accession>A0ABV9FHV5</accession>
<reference evidence="8" key="1">
    <citation type="journal article" date="2019" name="Int. J. Syst. Evol. Microbiol.">
        <title>The Global Catalogue of Microorganisms (GCM) 10K type strain sequencing project: providing services to taxonomists for standard genome sequencing and annotation.</title>
        <authorList>
            <consortium name="The Broad Institute Genomics Platform"/>
            <consortium name="The Broad Institute Genome Sequencing Center for Infectious Disease"/>
            <person name="Wu L."/>
            <person name="Ma J."/>
        </authorList>
    </citation>
    <scope>NUCLEOTIDE SEQUENCE [LARGE SCALE GENOMIC DNA]</scope>
    <source>
        <strain evidence="8">CCUG 49571</strain>
    </source>
</reference>
<comment type="caution">
    <text evidence="7">The sequence shown here is derived from an EMBL/GenBank/DDBJ whole genome shotgun (WGS) entry which is preliminary data.</text>
</comment>
<dbReference type="Gene3D" id="3.40.50.1980">
    <property type="entry name" value="Nitrogenase molybdenum iron protein domain"/>
    <property type="match status" value="2"/>
</dbReference>
<gene>
    <name evidence="7" type="ORF">ACFO3S_21520</name>
</gene>
<evidence type="ECO:0000256" key="3">
    <source>
        <dbReference type="ARBA" id="ARBA00022448"/>
    </source>
</evidence>
<keyword evidence="3" id="KW-0813">Transport</keyword>
<keyword evidence="8" id="KW-1185">Reference proteome</keyword>
<sequence length="327" mass="36368">MGRVKNILMCFIAAIMLMCVAACSNSNVADKPTEASTPISTESPSNDQLVDQVEESTRSYAHIAGDSAIPVKAERVVTDWYYGQLVALGLKPIGTDDYVWKNHPFIEQAGTESIGQSLEKIIDLGPDLIISWGADKYEDYSKIAPTVPLELSGGPKDSVRIFGDILGREAEAEQWNTQFDNNVAEARQKISSVIDAGETFTIFSIWKNTLRVYGFVNMGGYALYESLGVKPNPKVDELFRNSDEWYREISFENIPEFAGDHIILTSYDPDGTSTILKELESSSIWSNLDAVKNGRVYSIDYNTLYFDDPIAIEKQVELLADMIAKSR</sequence>
<protein>
    <submittedName>
        <fullName evidence="7">ABC transporter substrate-binding protein</fullName>
    </submittedName>
</protein>
<dbReference type="InterPro" id="IPR002491">
    <property type="entry name" value="ABC_transptr_periplasmic_BD"/>
</dbReference>
<evidence type="ECO:0000256" key="2">
    <source>
        <dbReference type="ARBA" id="ARBA00008814"/>
    </source>
</evidence>
<dbReference type="RefSeq" id="WP_378100285.1">
    <property type="nucleotide sequence ID" value="NZ_JBHSEP010000019.1"/>
</dbReference>
<dbReference type="InterPro" id="IPR051313">
    <property type="entry name" value="Bact_iron-sidero_bind"/>
</dbReference>
<dbReference type="Proteomes" id="UP001596028">
    <property type="component" value="Unassembled WGS sequence"/>
</dbReference>
<feature type="signal peptide" evidence="5">
    <location>
        <begin position="1"/>
        <end position="21"/>
    </location>
</feature>
<name>A0ABV9FHV5_9BACL</name>
<dbReference type="SUPFAM" id="SSF53807">
    <property type="entry name" value="Helical backbone' metal receptor"/>
    <property type="match status" value="1"/>
</dbReference>
<evidence type="ECO:0000256" key="4">
    <source>
        <dbReference type="ARBA" id="ARBA00022729"/>
    </source>
</evidence>
<dbReference type="PANTHER" id="PTHR30532">
    <property type="entry name" value="IRON III DICITRATE-BINDING PERIPLASMIC PROTEIN"/>
    <property type="match status" value="1"/>
</dbReference>
<comment type="subcellular location">
    <subcellularLocation>
        <location evidence="1">Cell envelope</location>
    </subcellularLocation>
</comment>
<feature type="chain" id="PRO_5046438613" evidence="5">
    <location>
        <begin position="22"/>
        <end position="327"/>
    </location>
</feature>
<dbReference type="PROSITE" id="PS50983">
    <property type="entry name" value="FE_B12_PBP"/>
    <property type="match status" value="1"/>
</dbReference>
<proteinExistence type="inferred from homology"/>
<evidence type="ECO:0000259" key="6">
    <source>
        <dbReference type="PROSITE" id="PS50983"/>
    </source>
</evidence>
<evidence type="ECO:0000256" key="1">
    <source>
        <dbReference type="ARBA" id="ARBA00004196"/>
    </source>
</evidence>
<dbReference type="Pfam" id="PF01497">
    <property type="entry name" value="Peripla_BP_2"/>
    <property type="match status" value="1"/>
</dbReference>
<evidence type="ECO:0000313" key="7">
    <source>
        <dbReference type="EMBL" id="MFC4600838.1"/>
    </source>
</evidence>
<dbReference type="PANTHER" id="PTHR30532:SF26">
    <property type="entry name" value="IRON(3+)-HYDROXAMATE-BINDING PROTEIN FHUD"/>
    <property type="match status" value="1"/>
</dbReference>
<keyword evidence="4 5" id="KW-0732">Signal</keyword>
<comment type="similarity">
    <text evidence="2">Belongs to the bacterial solute-binding protein 8 family.</text>
</comment>
<evidence type="ECO:0000313" key="8">
    <source>
        <dbReference type="Proteomes" id="UP001596028"/>
    </source>
</evidence>
<organism evidence="7 8">
    <name type="scientific">Cohnella hongkongensis</name>
    <dbReference type="NCBI Taxonomy" id="178337"/>
    <lineage>
        <taxon>Bacteria</taxon>
        <taxon>Bacillati</taxon>
        <taxon>Bacillota</taxon>
        <taxon>Bacilli</taxon>
        <taxon>Bacillales</taxon>
        <taxon>Paenibacillaceae</taxon>
        <taxon>Cohnella</taxon>
    </lineage>
</organism>
<feature type="domain" description="Fe/B12 periplasmic-binding" evidence="6">
    <location>
        <begin position="73"/>
        <end position="327"/>
    </location>
</feature>
<evidence type="ECO:0000256" key="5">
    <source>
        <dbReference type="SAM" id="SignalP"/>
    </source>
</evidence>
<dbReference type="EMBL" id="JBHSEP010000019">
    <property type="protein sequence ID" value="MFC4600838.1"/>
    <property type="molecule type" value="Genomic_DNA"/>
</dbReference>